<dbReference type="Pfam" id="PF03732">
    <property type="entry name" value="Retrotrans_gag"/>
    <property type="match status" value="1"/>
</dbReference>
<protein>
    <submittedName>
        <fullName evidence="4">Reverse transcriptase domain-containing protein</fullName>
    </submittedName>
</protein>
<organism evidence="4">
    <name type="scientific">Tanacetum cinerariifolium</name>
    <name type="common">Dalmatian daisy</name>
    <name type="synonym">Chrysanthemum cinerariifolium</name>
    <dbReference type="NCBI Taxonomy" id="118510"/>
    <lineage>
        <taxon>Eukaryota</taxon>
        <taxon>Viridiplantae</taxon>
        <taxon>Streptophyta</taxon>
        <taxon>Embryophyta</taxon>
        <taxon>Tracheophyta</taxon>
        <taxon>Spermatophyta</taxon>
        <taxon>Magnoliopsida</taxon>
        <taxon>eudicotyledons</taxon>
        <taxon>Gunneridae</taxon>
        <taxon>Pentapetalae</taxon>
        <taxon>asterids</taxon>
        <taxon>campanulids</taxon>
        <taxon>Asterales</taxon>
        <taxon>Asteraceae</taxon>
        <taxon>Asteroideae</taxon>
        <taxon>Anthemideae</taxon>
        <taxon>Anthemidinae</taxon>
        <taxon>Tanacetum</taxon>
    </lineage>
</organism>
<evidence type="ECO:0000259" key="2">
    <source>
        <dbReference type="Pfam" id="PF03732"/>
    </source>
</evidence>
<reference evidence="4" key="1">
    <citation type="journal article" date="2019" name="Sci. Rep.">
        <title>Draft genome of Tanacetum cinerariifolium, the natural source of mosquito coil.</title>
        <authorList>
            <person name="Yamashiro T."/>
            <person name="Shiraishi A."/>
            <person name="Satake H."/>
            <person name="Nakayama K."/>
        </authorList>
    </citation>
    <scope>NUCLEOTIDE SEQUENCE</scope>
</reference>
<keyword evidence="4" id="KW-0695">RNA-directed DNA polymerase</keyword>
<name>A0A6L2M5E0_TANCI</name>
<dbReference type="InterPro" id="IPR054722">
    <property type="entry name" value="PolX-like_BBD"/>
</dbReference>
<feature type="compositionally biased region" description="Basic and acidic residues" evidence="1">
    <location>
        <begin position="1"/>
        <end position="13"/>
    </location>
</feature>
<proteinExistence type="predicted"/>
<keyword evidence="4" id="KW-0548">Nucleotidyltransferase</keyword>
<feature type="region of interest" description="Disordered" evidence="1">
    <location>
        <begin position="219"/>
        <end position="254"/>
    </location>
</feature>
<accession>A0A6L2M5E0</accession>
<feature type="domain" description="Retrotransposon gag" evidence="2">
    <location>
        <begin position="113"/>
        <end position="200"/>
    </location>
</feature>
<dbReference type="EMBL" id="BKCJ010005637">
    <property type="protein sequence ID" value="GEU67824.1"/>
    <property type="molecule type" value="Genomic_DNA"/>
</dbReference>
<dbReference type="GO" id="GO:0003964">
    <property type="term" value="F:RNA-directed DNA polymerase activity"/>
    <property type="evidence" value="ECO:0007669"/>
    <property type="project" value="UniProtKB-KW"/>
</dbReference>
<dbReference type="InterPro" id="IPR005162">
    <property type="entry name" value="Retrotrans_gag_dom"/>
</dbReference>
<keyword evidence="4" id="KW-0808">Transferase</keyword>
<evidence type="ECO:0000313" key="4">
    <source>
        <dbReference type="EMBL" id="GEU67824.1"/>
    </source>
</evidence>
<dbReference type="Pfam" id="PF22936">
    <property type="entry name" value="Pol_BBD"/>
    <property type="match status" value="1"/>
</dbReference>
<feature type="domain" description="Retrovirus-related Pol polyprotein from transposon TNT 1-94-like beta-barrel" evidence="3">
    <location>
        <begin position="257"/>
        <end position="330"/>
    </location>
</feature>
<sequence length="348" mass="38156">MDHREGDDDDFKRCGPNNNNNENENPDIATIIAQQLQTILPHIVTQVTNNVNNANGRNGGNGRNNGCTYKGFIACNPKEYDGKGGAIALTRWIKKMENVINNSGCAENQKVKYVASSFMNKALTLWNTQVQARGREATIGMSWADFKALLVEEFCPSNEVEKLKSEFWNHKMVGSNHAGYTDQFHELAKLVPHLVTPESLRIKRAGILTDEAVSYGIPAKGNEKRKGVEESSKQGGGRNKNKRAKGNPQQALKDKGVIDSGCSRHVIGNISYLSDFEEIKGGYVAFGGNPKGGKITGKSKIKTGKLDFDDVYLVKELKFNFFSVSQINSARLITGLKGLAIGYVPTNG</sequence>
<feature type="compositionally biased region" description="Basic and acidic residues" evidence="1">
    <location>
        <begin position="221"/>
        <end position="232"/>
    </location>
</feature>
<evidence type="ECO:0000259" key="3">
    <source>
        <dbReference type="Pfam" id="PF22936"/>
    </source>
</evidence>
<gene>
    <name evidence="4" type="ORF">Tci_039802</name>
</gene>
<feature type="region of interest" description="Disordered" evidence="1">
    <location>
        <begin position="1"/>
        <end position="25"/>
    </location>
</feature>
<evidence type="ECO:0000256" key="1">
    <source>
        <dbReference type="SAM" id="MobiDB-lite"/>
    </source>
</evidence>
<dbReference type="AlphaFoldDB" id="A0A6L2M5E0"/>
<comment type="caution">
    <text evidence="4">The sequence shown here is derived from an EMBL/GenBank/DDBJ whole genome shotgun (WGS) entry which is preliminary data.</text>
</comment>